<keyword evidence="2" id="KW-1185">Reference proteome</keyword>
<name>A0AAW2CIY7_9ROSI</name>
<proteinExistence type="predicted"/>
<organism evidence="1 2">
    <name type="scientific">Lithocarpus litseifolius</name>
    <dbReference type="NCBI Taxonomy" id="425828"/>
    <lineage>
        <taxon>Eukaryota</taxon>
        <taxon>Viridiplantae</taxon>
        <taxon>Streptophyta</taxon>
        <taxon>Embryophyta</taxon>
        <taxon>Tracheophyta</taxon>
        <taxon>Spermatophyta</taxon>
        <taxon>Magnoliopsida</taxon>
        <taxon>eudicotyledons</taxon>
        <taxon>Gunneridae</taxon>
        <taxon>Pentapetalae</taxon>
        <taxon>rosids</taxon>
        <taxon>fabids</taxon>
        <taxon>Fagales</taxon>
        <taxon>Fagaceae</taxon>
        <taxon>Lithocarpus</taxon>
    </lineage>
</organism>
<evidence type="ECO:0000313" key="2">
    <source>
        <dbReference type="Proteomes" id="UP001459277"/>
    </source>
</evidence>
<reference evidence="1 2" key="1">
    <citation type="submission" date="2024-01" db="EMBL/GenBank/DDBJ databases">
        <title>A telomere-to-telomere, gap-free genome of sweet tea (Lithocarpus litseifolius).</title>
        <authorList>
            <person name="Zhou J."/>
        </authorList>
    </citation>
    <scope>NUCLEOTIDE SEQUENCE [LARGE SCALE GENOMIC DNA]</scope>
    <source>
        <strain evidence="1">Zhou-2022a</strain>
        <tissue evidence="1">Leaf</tissue>
    </source>
</reference>
<sequence length="148" mass="17118">MEVNITRRDLETTKQETKESFSTFITKWRAKAAQMMSRPSEEEQLAMVVKNLMPVYHKYLFAQYFPNFEVLIAAGTQIEDAINNGIIKADDLPRFRKNIGSNSKATKISNIYKNDPYQLIAPIASVQVPQVPRCKREFHKLYMPMSQV</sequence>
<protein>
    <submittedName>
        <fullName evidence="1">Uncharacterized protein</fullName>
    </submittedName>
</protein>
<dbReference type="Proteomes" id="UP001459277">
    <property type="component" value="Unassembled WGS sequence"/>
</dbReference>
<accession>A0AAW2CIY7</accession>
<dbReference type="AlphaFoldDB" id="A0AAW2CIY7"/>
<comment type="caution">
    <text evidence="1">The sequence shown here is derived from an EMBL/GenBank/DDBJ whole genome shotgun (WGS) entry which is preliminary data.</text>
</comment>
<gene>
    <name evidence="1" type="ORF">SO802_017783</name>
</gene>
<evidence type="ECO:0000313" key="1">
    <source>
        <dbReference type="EMBL" id="KAK9998180.1"/>
    </source>
</evidence>
<dbReference type="EMBL" id="JAZDWU010000006">
    <property type="protein sequence ID" value="KAK9998180.1"/>
    <property type="molecule type" value="Genomic_DNA"/>
</dbReference>